<evidence type="ECO:0000313" key="2">
    <source>
        <dbReference type="Proteomes" id="UP000258501"/>
    </source>
</evidence>
<accession>R4JDV3</accession>
<proteinExistence type="predicted"/>
<name>R4JDV3_9CAUD</name>
<keyword evidence="2" id="KW-1185">Reference proteome</keyword>
<gene>
    <name evidence="1" type="ORF">SIOphi_00695</name>
</gene>
<protein>
    <submittedName>
        <fullName evidence="1">Uncharacterized protein</fullName>
    </submittedName>
</protein>
<dbReference type="Proteomes" id="UP000258501">
    <property type="component" value="Segment"/>
</dbReference>
<reference evidence="1 2" key="1">
    <citation type="submission" date="2013-02" db="EMBL/GenBank/DDBJ databases">
        <authorList>
            <person name="Lukaszewicz M."/>
            <person name="Biegalska A."/>
            <person name="Krasowska A."/>
        </authorList>
    </citation>
    <scope>NUCLEOTIDE SEQUENCE [LARGE SCALE GENOMIC DNA]</scope>
</reference>
<sequence length="93" mass="11247">MAFFKSKCSECGKREPIVHTDCVSTMTNGDLTFRYCAECHQKRETIKAQNKEDYEKRFEPIRKEQEKQRRYEYLKREIELIELEKKAKELGIH</sequence>
<evidence type="ECO:0000313" key="1">
    <source>
        <dbReference type="EMBL" id="AGK86947.1"/>
    </source>
</evidence>
<organism evidence="1 2">
    <name type="scientific">Bacillus phage SIOphi</name>
    <dbReference type="NCBI Taxonomy" id="1285382"/>
    <lineage>
        <taxon>Viruses</taxon>
        <taxon>Duplodnaviria</taxon>
        <taxon>Heunggongvirae</taxon>
        <taxon>Uroviricota</taxon>
        <taxon>Caudoviricetes</taxon>
        <taxon>Herelleviridae</taxon>
        <taxon>Bastillevirinae</taxon>
        <taxon>Siophivirus</taxon>
        <taxon>Siophivirus SIOphi</taxon>
    </lineage>
</organism>
<dbReference type="EMBL" id="KC699836">
    <property type="protein sequence ID" value="AGK86947.1"/>
    <property type="molecule type" value="Genomic_DNA"/>
</dbReference>